<gene>
    <name evidence="1" type="ORF">CEXT_590871</name>
</gene>
<accession>A0AAV4XR38</accession>
<sequence>LVEPCSRLVSRLQCEVSGMRSTHGTLLKDSRLKDENNLRIGNERGASHVSGVMLDASVQIPVQCLWMLSNPCTVLKGVEYVRLNVQNNFCDRCRYG</sequence>
<feature type="non-terminal residue" evidence="1">
    <location>
        <position position="1"/>
    </location>
</feature>
<dbReference type="AlphaFoldDB" id="A0AAV4XR38"/>
<dbReference type="EMBL" id="BPLR01018130">
    <property type="protein sequence ID" value="GIY97194.1"/>
    <property type="molecule type" value="Genomic_DNA"/>
</dbReference>
<evidence type="ECO:0000313" key="2">
    <source>
        <dbReference type="Proteomes" id="UP001054945"/>
    </source>
</evidence>
<organism evidence="1 2">
    <name type="scientific">Caerostris extrusa</name>
    <name type="common">Bark spider</name>
    <name type="synonym">Caerostris bankana</name>
    <dbReference type="NCBI Taxonomy" id="172846"/>
    <lineage>
        <taxon>Eukaryota</taxon>
        <taxon>Metazoa</taxon>
        <taxon>Ecdysozoa</taxon>
        <taxon>Arthropoda</taxon>
        <taxon>Chelicerata</taxon>
        <taxon>Arachnida</taxon>
        <taxon>Araneae</taxon>
        <taxon>Araneomorphae</taxon>
        <taxon>Entelegynae</taxon>
        <taxon>Araneoidea</taxon>
        <taxon>Araneidae</taxon>
        <taxon>Caerostris</taxon>
    </lineage>
</organism>
<comment type="caution">
    <text evidence="1">The sequence shown here is derived from an EMBL/GenBank/DDBJ whole genome shotgun (WGS) entry which is preliminary data.</text>
</comment>
<proteinExistence type="predicted"/>
<reference evidence="1 2" key="1">
    <citation type="submission" date="2021-06" db="EMBL/GenBank/DDBJ databases">
        <title>Caerostris extrusa draft genome.</title>
        <authorList>
            <person name="Kono N."/>
            <person name="Arakawa K."/>
        </authorList>
    </citation>
    <scope>NUCLEOTIDE SEQUENCE [LARGE SCALE GENOMIC DNA]</scope>
</reference>
<keyword evidence="2" id="KW-1185">Reference proteome</keyword>
<protein>
    <submittedName>
        <fullName evidence="1">Uncharacterized protein</fullName>
    </submittedName>
</protein>
<name>A0AAV4XR38_CAEEX</name>
<dbReference type="Proteomes" id="UP001054945">
    <property type="component" value="Unassembled WGS sequence"/>
</dbReference>
<evidence type="ECO:0000313" key="1">
    <source>
        <dbReference type="EMBL" id="GIY97194.1"/>
    </source>
</evidence>